<sequence>MPPTTIISEDEYNSSEDSDFAPGKIDTNHDDLSSDSGSDSDSKNCSTKKRKRVSNPQSSRIDIYDSGDEKVILISKQDINSEEKAVLQNSNDNGDGGRGFVKTRSQHSKEEKVNKKQTIDESAVTIDVDAVWEAMKLGKPLPNHNETSPIKSQSQDDNTSQQIKILSDSQEGVCPHDKANDDGPDSMIKIKRTYKFAGKFHTEEKLVARGSAEAKLYLKSLSDTSEANPSSDHSSKFKRPPKLARTSIFEPVSQKLPPRSDLHLGIRRETSLVASDILKDGKKLNTVEKSAIDWASFVDKEGIADELDAASKSKDAYKARQEFLARVEQKKEHH</sequence>
<dbReference type="PANTHER" id="PTHR48407:SF1">
    <property type="entry name" value="CRANIOFACIAL DEVELOPMENT PROTEIN 1"/>
    <property type="match status" value="1"/>
</dbReference>
<dbReference type="Proteomes" id="UP000237438">
    <property type="component" value="Unassembled WGS sequence"/>
</dbReference>
<comment type="caution">
    <text evidence="5">The sequence shown here is derived from an EMBL/GenBank/DDBJ whole genome shotgun (WGS) entry which is preliminary data.</text>
</comment>
<feature type="domain" description="BCNT-C" evidence="4">
    <location>
        <begin position="264"/>
        <end position="334"/>
    </location>
</feature>
<feature type="compositionally biased region" description="Polar residues" evidence="3">
    <location>
        <begin position="222"/>
        <end position="232"/>
    </location>
</feature>
<protein>
    <recommendedName>
        <fullName evidence="2">SWR1-complex protein 5</fullName>
    </recommendedName>
</protein>
<feature type="non-terminal residue" evidence="5">
    <location>
        <position position="334"/>
    </location>
</feature>
<proteinExistence type="inferred from homology"/>
<dbReference type="Pfam" id="PF07572">
    <property type="entry name" value="BCNT"/>
    <property type="match status" value="1"/>
</dbReference>
<dbReference type="OrthoDB" id="445677at2759"/>
<comment type="similarity">
    <text evidence="1">Belongs to the SWC5 family.</text>
</comment>
<feature type="compositionally biased region" description="Basic and acidic residues" evidence="3">
    <location>
        <begin position="107"/>
        <end position="118"/>
    </location>
</feature>
<keyword evidence="6" id="KW-1185">Reference proteome</keyword>
<accession>A0A2S4PJS5</accession>
<feature type="region of interest" description="Disordered" evidence="3">
    <location>
        <begin position="1"/>
        <end position="67"/>
    </location>
</feature>
<dbReference type="EMBL" id="PEDP01003248">
    <property type="protein sequence ID" value="POS82302.1"/>
    <property type="molecule type" value="Genomic_DNA"/>
</dbReference>
<feature type="region of interest" description="Disordered" evidence="3">
    <location>
        <begin position="83"/>
        <end position="118"/>
    </location>
</feature>
<feature type="compositionally biased region" description="Acidic residues" evidence="3">
    <location>
        <begin position="8"/>
        <end position="19"/>
    </location>
</feature>
<dbReference type="GO" id="GO:0000812">
    <property type="term" value="C:Swr1 complex"/>
    <property type="evidence" value="ECO:0007669"/>
    <property type="project" value="TreeGrafter"/>
</dbReference>
<dbReference type="InterPro" id="IPR027124">
    <property type="entry name" value="Swc5/CFDP1/2"/>
</dbReference>
<reference evidence="5 6" key="1">
    <citation type="submission" date="2017-10" db="EMBL/GenBank/DDBJ databases">
        <title>Development of genomic resources for the powdery mildew, Erysiphe pulchra.</title>
        <authorList>
            <person name="Wadl P.A."/>
            <person name="Mack B.M."/>
            <person name="Moore G."/>
            <person name="Beltz S.B."/>
        </authorList>
    </citation>
    <scope>NUCLEOTIDE SEQUENCE [LARGE SCALE GENOMIC DNA]</scope>
    <source>
        <strain evidence="5">Cflorida</strain>
    </source>
</reference>
<dbReference type="InterPro" id="IPR011421">
    <property type="entry name" value="BCNT-C"/>
</dbReference>
<name>A0A2S4PJS5_9PEZI</name>
<dbReference type="PROSITE" id="PS51279">
    <property type="entry name" value="BCNT_C"/>
    <property type="match status" value="1"/>
</dbReference>
<organism evidence="5 6">
    <name type="scientific">Erysiphe pulchra</name>
    <dbReference type="NCBI Taxonomy" id="225359"/>
    <lineage>
        <taxon>Eukaryota</taxon>
        <taxon>Fungi</taxon>
        <taxon>Dikarya</taxon>
        <taxon>Ascomycota</taxon>
        <taxon>Pezizomycotina</taxon>
        <taxon>Leotiomycetes</taxon>
        <taxon>Erysiphales</taxon>
        <taxon>Erysiphaceae</taxon>
        <taxon>Erysiphe</taxon>
    </lineage>
</organism>
<evidence type="ECO:0000256" key="3">
    <source>
        <dbReference type="SAM" id="MobiDB-lite"/>
    </source>
</evidence>
<evidence type="ECO:0000259" key="4">
    <source>
        <dbReference type="PROSITE" id="PS51279"/>
    </source>
</evidence>
<evidence type="ECO:0000256" key="1">
    <source>
        <dbReference type="ARBA" id="ARBA00010465"/>
    </source>
</evidence>
<evidence type="ECO:0000313" key="6">
    <source>
        <dbReference type="Proteomes" id="UP000237438"/>
    </source>
</evidence>
<feature type="region of interest" description="Disordered" evidence="3">
    <location>
        <begin position="222"/>
        <end position="261"/>
    </location>
</feature>
<feature type="compositionally biased region" description="Polar residues" evidence="3">
    <location>
        <begin position="144"/>
        <end position="170"/>
    </location>
</feature>
<dbReference type="STRING" id="225359.A0A2S4PJS5"/>
<dbReference type="PANTHER" id="PTHR48407">
    <property type="entry name" value="CRANIOFACIAL DEVELOPMENT PROTEIN 1"/>
    <property type="match status" value="1"/>
</dbReference>
<evidence type="ECO:0000256" key="2">
    <source>
        <dbReference type="ARBA" id="ARBA00019138"/>
    </source>
</evidence>
<gene>
    <name evidence="5" type="ORF">EPUL_006400</name>
</gene>
<feature type="region of interest" description="Disordered" evidence="3">
    <location>
        <begin position="137"/>
        <end position="186"/>
    </location>
</feature>
<evidence type="ECO:0000313" key="5">
    <source>
        <dbReference type="EMBL" id="POS82302.1"/>
    </source>
</evidence>
<dbReference type="AlphaFoldDB" id="A0A2S4PJS5"/>